<dbReference type="Pfam" id="PF00072">
    <property type="entry name" value="Response_reg"/>
    <property type="match status" value="1"/>
</dbReference>
<dbReference type="InterPro" id="IPR050595">
    <property type="entry name" value="Bact_response_regulator"/>
</dbReference>
<evidence type="ECO:0000259" key="3">
    <source>
        <dbReference type="PROSITE" id="PS50110"/>
    </source>
</evidence>
<evidence type="ECO:0000256" key="1">
    <source>
        <dbReference type="ARBA" id="ARBA00022553"/>
    </source>
</evidence>
<accession>A0A4R5UAK1</accession>
<reference evidence="4 5" key="1">
    <citation type="submission" date="2019-03" db="EMBL/GenBank/DDBJ databases">
        <title>Rhizobium sp. nov., an bacterium isolated from biocrust in Mu Us Desert.</title>
        <authorList>
            <person name="Lixiong L."/>
        </authorList>
    </citation>
    <scope>NUCLEOTIDE SEQUENCE [LARGE SCALE GENOMIC DNA]</scope>
    <source>
        <strain evidence="4 5">SPY-1</strain>
    </source>
</reference>
<comment type="caution">
    <text evidence="4">The sequence shown here is derived from an EMBL/GenBank/DDBJ whole genome shotgun (WGS) entry which is preliminary data.</text>
</comment>
<dbReference type="PANTHER" id="PTHR44591:SF25">
    <property type="entry name" value="CHEMOTAXIS TWO-COMPONENT RESPONSE REGULATOR"/>
    <property type="match status" value="1"/>
</dbReference>
<dbReference type="OrthoDB" id="9782655at2"/>
<feature type="modified residue" description="4-aspartylphosphate" evidence="2">
    <location>
        <position position="55"/>
    </location>
</feature>
<organism evidence="4 5">
    <name type="scientific">Rhizobium deserti</name>
    <dbReference type="NCBI Taxonomy" id="2547961"/>
    <lineage>
        <taxon>Bacteria</taxon>
        <taxon>Pseudomonadati</taxon>
        <taxon>Pseudomonadota</taxon>
        <taxon>Alphaproteobacteria</taxon>
        <taxon>Hyphomicrobiales</taxon>
        <taxon>Rhizobiaceae</taxon>
        <taxon>Rhizobium/Agrobacterium group</taxon>
        <taxon>Rhizobium</taxon>
    </lineage>
</organism>
<dbReference type="Gene3D" id="3.40.50.2300">
    <property type="match status" value="1"/>
</dbReference>
<proteinExistence type="predicted"/>
<dbReference type="EMBL" id="SMTL01000006">
    <property type="protein sequence ID" value="TDK31857.1"/>
    <property type="molecule type" value="Genomic_DNA"/>
</dbReference>
<dbReference type="InterPro" id="IPR011006">
    <property type="entry name" value="CheY-like_superfamily"/>
</dbReference>
<gene>
    <name evidence="4" type="ORF">E2F50_19550</name>
</gene>
<dbReference type="RefSeq" id="WP_133317858.1">
    <property type="nucleotide sequence ID" value="NZ_SMTL01000006.1"/>
</dbReference>
<keyword evidence="5" id="KW-1185">Reference proteome</keyword>
<evidence type="ECO:0000313" key="4">
    <source>
        <dbReference type="EMBL" id="TDK31857.1"/>
    </source>
</evidence>
<feature type="domain" description="Response regulatory" evidence="3">
    <location>
        <begin position="6"/>
        <end position="120"/>
    </location>
</feature>
<evidence type="ECO:0000313" key="5">
    <source>
        <dbReference type="Proteomes" id="UP000295238"/>
    </source>
</evidence>
<dbReference type="Proteomes" id="UP000295238">
    <property type="component" value="Unassembled WGS sequence"/>
</dbReference>
<keyword evidence="1 2" id="KW-0597">Phosphoprotein</keyword>
<sequence>MTDISTIAIIDDDAGVRSAIEDLLRSSGYQTEAFSEAAEFLRSPDITHCDCIVSDFQMPETNGLDLLWTLRFRRIGIPVIIVSALMSTTVQVEVAKAGAFYFVEKPFAPEIFLEAVRSAVANSPEWRRAASSR</sequence>
<dbReference type="InterPro" id="IPR001789">
    <property type="entry name" value="Sig_transdc_resp-reg_receiver"/>
</dbReference>
<dbReference type="PANTHER" id="PTHR44591">
    <property type="entry name" value="STRESS RESPONSE REGULATOR PROTEIN 1"/>
    <property type="match status" value="1"/>
</dbReference>
<dbReference type="AlphaFoldDB" id="A0A4R5UAK1"/>
<protein>
    <submittedName>
        <fullName evidence="4">Response regulator</fullName>
    </submittedName>
</protein>
<dbReference type="SMART" id="SM00448">
    <property type="entry name" value="REC"/>
    <property type="match status" value="1"/>
</dbReference>
<name>A0A4R5UAK1_9HYPH</name>
<dbReference type="GO" id="GO:0000160">
    <property type="term" value="P:phosphorelay signal transduction system"/>
    <property type="evidence" value="ECO:0007669"/>
    <property type="project" value="InterPro"/>
</dbReference>
<dbReference type="SUPFAM" id="SSF52172">
    <property type="entry name" value="CheY-like"/>
    <property type="match status" value="1"/>
</dbReference>
<evidence type="ECO:0000256" key="2">
    <source>
        <dbReference type="PROSITE-ProRule" id="PRU00169"/>
    </source>
</evidence>
<dbReference type="PROSITE" id="PS50110">
    <property type="entry name" value="RESPONSE_REGULATORY"/>
    <property type="match status" value="1"/>
</dbReference>